<accession>A0ABT6NU03</accession>
<reference evidence="1 2" key="1">
    <citation type="submission" date="2023-04" db="EMBL/GenBank/DDBJ databases">
        <title>The genome sequence of Polyangium sorediatum DSM14670.</title>
        <authorList>
            <person name="Zhang X."/>
        </authorList>
    </citation>
    <scope>NUCLEOTIDE SEQUENCE [LARGE SCALE GENOMIC DNA]</scope>
    <source>
        <strain evidence="1 2">DSM 14670</strain>
    </source>
</reference>
<gene>
    <name evidence="1" type="ORF">QHF89_20110</name>
</gene>
<keyword evidence="2" id="KW-1185">Reference proteome</keyword>
<sequence length="58" mass="6294">MARRTAKQWARLVAGWQDSGLTAGEFGAKVKVEPSTPSHHSARVVGFRAAFPPPFTTK</sequence>
<protein>
    <submittedName>
        <fullName evidence="1">Uncharacterized protein</fullName>
    </submittedName>
</protein>
<dbReference type="Proteomes" id="UP001160301">
    <property type="component" value="Unassembled WGS sequence"/>
</dbReference>
<proteinExistence type="predicted"/>
<dbReference type="EMBL" id="JARZHI010000016">
    <property type="protein sequence ID" value="MDI1431811.1"/>
    <property type="molecule type" value="Genomic_DNA"/>
</dbReference>
<evidence type="ECO:0000313" key="2">
    <source>
        <dbReference type="Proteomes" id="UP001160301"/>
    </source>
</evidence>
<comment type="caution">
    <text evidence="1">The sequence shown here is derived from an EMBL/GenBank/DDBJ whole genome shotgun (WGS) entry which is preliminary data.</text>
</comment>
<name>A0ABT6NU03_9BACT</name>
<evidence type="ECO:0000313" key="1">
    <source>
        <dbReference type="EMBL" id="MDI1431811.1"/>
    </source>
</evidence>
<organism evidence="1 2">
    <name type="scientific">Polyangium sorediatum</name>
    <dbReference type="NCBI Taxonomy" id="889274"/>
    <lineage>
        <taxon>Bacteria</taxon>
        <taxon>Pseudomonadati</taxon>
        <taxon>Myxococcota</taxon>
        <taxon>Polyangia</taxon>
        <taxon>Polyangiales</taxon>
        <taxon>Polyangiaceae</taxon>
        <taxon>Polyangium</taxon>
    </lineage>
</organism>